<proteinExistence type="predicted"/>
<protein>
    <submittedName>
        <fullName evidence="1">Uncharacterized protein</fullName>
    </submittedName>
</protein>
<sequence>VLNTLLPSRTIKPQLNTIFG</sequence>
<dbReference type="EMBL" id="NCVQ01000004">
    <property type="protein sequence ID" value="PWZ32511.1"/>
    <property type="molecule type" value="Genomic_DNA"/>
</dbReference>
<dbReference type="AlphaFoldDB" id="A0A3L6FJH7"/>
<evidence type="ECO:0000313" key="2">
    <source>
        <dbReference type="Proteomes" id="UP000251960"/>
    </source>
</evidence>
<gene>
    <name evidence="1" type="ORF">Zm00014a_029897</name>
</gene>
<evidence type="ECO:0000313" key="1">
    <source>
        <dbReference type="EMBL" id="PWZ32511.1"/>
    </source>
</evidence>
<reference evidence="1 2" key="1">
    <citation type="journal article" date="2018" name="Nat. Genet.">
        <title>Extensive intraspecific gene order and gene structural variations between Mo17 and other maize genomes.</title>
        <authorList>
            <person name="Sun S."/>
            <person name="Zhou Y."/>
            <person name="Chen J."/>
            <person name="Shi J."/>
            <person name="Zhao H."/>
            <person name="Zhao H."/>
            <person name="Song W."/>
            <person name="Zhang M."/>
            <person name="Cui Y."/>
            <person name="Dong X."/>
            <person name="Liu H."/>
            <person name="Ma X."/>
            <person name="Jiao Y."/>
            <person name="Wang B."/>
            <person name="Wei X."/>
            <person name="Stein J.C."/>
            <person name="Glaubitz J.C."/>
            <person name="Lu F."/>
            <person name="Yu G."/>
            <person name="Liang C."/>
            <person name="Fengler K."/>
            <person name="Li B."/>
            <person name="Rafalski A."/>
            <person name="Schnable P.S."/>
            <person name="Ware D.H."/>
            <person name="Buckler E.S."/>
            <person name="Lai J."/>
        </authorList>
    </citation>
    <scope>NUCLEOTIDE SEQUENCE [LARGE SCALE GENOMIC DNA]</scope>
    <source>
        <strain evidence="2">cv. Missouri 17</strain>
        <tissue evidence="1">Seedling</tissue>
    </source>
</reference>
<comment type="caution">
    <text evidence="1">The sequence shown here is derived from an EMBL/GenBank/DDBJ whole genome shotgun (WGS) entry which is preliminary data.</text>
</comment>
<accession>A0A3L6FJH7</accession>
<name>A0A3L6FJH7_MAIZE</name>
<dbReference type="Proteomes" id="UP000251960">
    <property type="component" value="Chromosome 3"/>
</dbReference>
<organism evidence="1 2">
    <name type="scientific">Zea mays</name>
    <name type="common">Maize</name>
    <dbReference type="NCBI Taxonomy" id="4577"/>
    <lineage>
        <taxon>Eukaryota</taxon>
        <taxon>Viridiplantae</taxon>
        <taxon>Streptophyta</taxon>
        <taxon>Embryophyta</taxon>
        <taxon>Tracheophyta</taxon>
        <taxon>Spermatophyta</taxon>
        <taxon>Magnoliopsida</taxon>
        <taxon>Liliopsida</taxon>
        <taxon>Poales</taxon>
        <taxon>Poaceae</taxon>
        <taxon>PACMAD clade</taxon>
        <taxon>Panicoideae</taxon>
        <taxon>Andropogonodae</taxon>
        <taxon>Andropogoneae</taxon>
        <taxon>Tripsacinae</taxon>
        <taxon>Zea</taxon>
    </lineage>
</organism>
<feature type="non-terminal residue" evidence="1">
    <location>
        <position position="1"/>
    </location>
</feature>